<keyword evidence="2" id="KW-1185">Reference proteome</keyword>
<dbReference type="EMBL" id="BAAAQM010000024">
    <property type="protein sequence ID" value="GAA1977880.1"/>
    <property type="molecule type" value="Genomic_DNA"/>
</dbReference>
<proteinExistence type="predicted"/>
<protein>
    <recommendedName>
        <fullName evidence="3">Secreted protein</fullName>
    </recommendedName>
</protein>
<dbReference type="Proteomes" id="UP001499854">
    <property type="component" value="Unassembled WGS sequence"/>
</dbReference>
<sequence>MILRMIRAATMIATIVTTSVTIVPELLLNQFPTPFALSLSDVVGGGEPGVVGLSVAKAVAKAGTAADTGFGASLIPLGGSSNHPPD</sequence>
<comment type="caution">
    <text evidence="1">The sequence shown here is derived from an EMBL/GenBank/DDBJ whole genome shotgun (WGS) entry which is preliminary data.</text>
</comment>
<organism evidence="1 2">
    <name type="scientific">Catenulispora subtropica</name>
    <dbReference type="NCBI Taxonomy" id="450798"/>
    <lineage>
        <taxon>Bacteria</taxon>
        <taxon>Bacillati</taxon>
        <taxon>Actinomycetota</taxon>
        <taxon>Actinomycetes</taxon>
        <taxon>Catenulisporales</taxon>
        <taxon>Catenulisporaceae</taxon>
        <taxon>Catenulispora</taxon>
    </lineage>
</organism>
<name>A0ABN2RZU4_9ACTN</name>
<evidence type="ECO:0008006" key="3">
    <source>
        <dbReference type="Google" id="ProtNLM"/>
    </source>
</evidence>
<gene>
    <name evidence="1" type="ORF">GCM10009838_43080</name>
</gene>
<accession>A0ABN2RZU4</accession>
<evidence type="ECO:0000313" key="1">
    <source>
        <dbReference type="EMBL" id="GAA1977880.1"/>
    </source>
</evidence>
<reference evidence="1 2" key="1">
    <citation type="journal article" date="2019" name="Int. J. Syst. Evol. Microbiol.">
        <title>The Global Catalogue of Microorganisms (GCM) 10K type strain sequencing project: providing services to taxonomists for standard genome sequencing and annotation.</title>
        <authorList>
            <consortium name="The Broad Institute Genomics Platform"/>
            <consortium name="The Broad Institute Genome Sequencing Center for Infectious Disease"/>
            <person name="Wu L."/>
            <person name="Ma J."/>
        </authorList>
    </citation>
    <scope>NUCLEOTIDE SEQUENCE [LARGE SCALE GENOMIC DNA]</scope>
    <source>
        <strain evidence="1 2">JCM 16013</strain>
    </source>
</reference>
<evidence type="ECO:0000313" key="2">
    <source>
        <dbReference type="Proteomes" id="UP001499854"/>
    </source>
</evidence>